<keyword evidence="3 7" id="KW-0133">Cell shape</keyword>
<dbReference type="GO" id="GO:0005737">
    <property type="term" value="C:cytoplasm"/>
    <property type="evidence" value="ECO:0007669"/>
    <property type="project" value="UniProtKB-SubCell"/>
</dbReference>
<dbReference type="InterPro" id="IPR000713">
    <property type="entry name" value="Mur_ligase_N"/>
</dbReference>
<feature type="binding site" evidence="7">
    <location>
        <position position="183"/>
    </location>
    <ligand>
        <name>UDP-N-acetyl-alpha-D-muramoyl-L-alanyl-D-glutamate</name>
        <dbReference type="ChEBI" id="CHEBI:83900"/>
    </ligand>
</feature>
<feature type="domain" description="Mur ligase C-terminal" evidence="10">
    <location>
        <begin position="329"/>
        <end position="453"/>
    </location>
</feature>
<feature type="short sequence motif" description="Meso-diaminopimelate recognition motif" evidence="7">
    <location>
        <begin position="403"/>
        <end position="406"/>
    </location>
</feature>
<feature type="domain" description="Mur ligase central" evidence="11">
    <location>
        <begin position="104"/>
        <end position="306"/>
    </location>
</feature>
<dbReference type="Pfam" id="PF08245">
    <property type="entry name" value="Mur_ligase_M"/>
    <property type="match status" value="1"/>
</dbReference>
<dbReference type="NCBIfam" id="NF001124">
    <property type="entry name" value="PRK00139.1-2"/>
    <property type="match status" value="1"/>
</dbReference>
<dbReference type="GO" id="GO:0008360">
    <property type="term" value="P:regulation of cell shape"/>
    <property type="evidence" value="ECO:0007669"/>
    <property type="project" value="UniProtKB-KW"/>
</dbReference>
<comment type="caution">
    <text evidence="7">Lacks conserved residue(s) required for the propagation of feature annotation.</text>
</comment>
<keyword evidence="7 12" id="KW-0436">Ligase</keyword>
<feature type="binding site" evidence="7">
    <location>
        <position position="451"/>
    </location>
    <ligand>
        <name>meso-2,6-diaminopimelate</name>
        <dbReference type="ChEBI" id="CHEBI:57791"/>
    </ligand>
</feature>
<dbReference type="GO" id="GO:0051301">
    <property type="term" value="P:cell division"/>
    <property type="evidence" value="ECO:0007669"/>
    <property type="project" value="UniProtKB-KW"/>
</dbReference>
<dbReference type="InterPro" id="IPR004101">
    <property type="entry name" value="Mur_ligase_C"/>
</dbReference>
<keyword evidence="7" id="KW-0963">Cytoplasm</keyword>
<comment type="PTM">
    <text evidence="7">Carboxylation is probably crucial for Mg(2+) binding and, consequently, for the gamma-phosphate positioning of ATP.</text>
</comment>
<dbReference type="Gene3D" id="3.40.1390.10">
    <property type="entry name" value="MurE/MurF, N-terminal domain"/>
    <property type="match status" value="1"/>
</dbReference>
<feature type="modified residue" description="N6-carboxylysine" evidence="7">
    <location>
        <position position="215"/>
    </location>
</feature>
<evidence type="ECO:0000259" key="10">
    <source>
        <dbReference type="Pfam" id="PF02875"/>
    </source>
</evidence>
<feature type="binding site" evidence="7">
    <location>
        <position position="181"/>
    </location>
    <ligand>
        <name>UDP-N-acetyl-alpha-D-muramoyl-L-alanyl-D-glutamate</name>
        <dbReference type="ChEBI" id="CHEBI:83900"/>
    </ligand>
</feature>
<feature type="binding site" evidence="7">
    <location>
        <begin position="106"/>
        <end position="112"/>
    </location>
    <ligand>
        <name>ATP</name>
        <dbReference type="ChEBI" id="CHEBI:30616"/>
    </ligand>
</feature>
<protein>
    <recommendedName>
        <fullName evidence="7">UDP-N-acetylmuramoyl-L-alanyl-D-glutamate--2,6-diaminopimelate ligase</fullName>
        <ecNumber evidence="7">6.3.2.13</ecNumber>
    </recommendedName>
    <alternativeName>
        <fullName evidence="7">Meso-A2pm-adding enzyme</fullName>
    </alternativeName>
    <alternativeName>
        <fullName evidence="7">Meso-diaminopimelate-adding enzyme</fullName>
    </alternativeName>
    <alternativeName>
        <fullName evidence="7">UDP-MurNAc-L-Ala-D-Glu:meso-diaminopimelate ligase</fullName>
    </alternativeName>
    <alternativeName>
        <fullName evidence="7">UDP-MurNAc-tripeptide synthetase</fullName>
    </alternativeName>
    <alternativeName>
        <fullName evidence="7">UDP-N-acetylmuramyl-tripeptide synthetase</fullName>
    </alternativeName>
</protein>
<comment type="cofactor">
    <cofactor evidence="7">
        <name>Mg(2+)</name>
        <dbReference type="ChEBI" id="CHEBI:18420"/>
    </cofactor>
</comment>
<gene>
    <name evidence="7" type="primary">murE</name>
    <name evidence="12" type="ORF">EOI86_17275</name>
</gene>
<dbReference type="SUPFAM" id="SSF63418">
    <property type="entry name" value="MurE/MurF N-terminal domain"/>
    <property type="match status" value="1"/>
</dbReference>
<keyword evidence="2 7" id="KW-0132">Cell division</keyword>
<keyword evidence="13" id="KW-1185">Reference proteome</keyword>
<dbReference type="GO" id="GO:0009252">
    <property type="term" value="P:peptidoglycan biosynthetic process"/>
    <property type="evidence" value="ECO:0007669"/>
    <property type="project" value="UniProtKB-UniRule"/>
</dbReference>
<dbReference type="NCBIfam" id="TIGR01085">
    <property type="entry name" value="murE"/>
    <property type="match status" value="1"/>
</dbReference>
<dbReference type="HAMAP" id="MF_00208">
    <property type="entry name" value="MurE"/>
    <property type="match status" value="1"/>
</dbReference>
<evidence type="ECO:0000259" key="9">
    <source>
        <dbReference type="Pfam" id="PF01225"/>
    </source>
</evidence>
<dbReference type="GO" id="GO:0071555">
    <property type="term" value="P:cell wall organization"/>
    <property type="evidence" value="ECO:0007669"/>
    <property type="project" value="UniProtKB-KW"/>
</dbReference>
<keyword evidence="7" id="KW-0067">ATP-binding</keyword>
<dbReference type="Gene3D" id="3.90.190.20">
    <property type="entry name" value="Mur ligase, C-terminal domain"/>
    <property type="match status" value="1"/>
</dbReference>
<dbReference type="GO" id="GO:0000287">
    <property type="term" value="F:magnesium ion binding"/>
    <property type="evidence" value="ECO:0007669"/>
    <property type="project" value="UniProtKB-UniRule"/>
</dbReference>
<dbReference type="InterPro" id="IPR013221">
    <property type="entry name" value="Mur_ligase_cen"/>
</dbReference>
<proteinExistence type="inferred from homology"/>
<keyword evidence="4 7" id="KW-0573">Peptidoglycan synthesis</keyword>
<comment type="caution">
    <text evidence="12">The sequence shown here is derived from an EMBL/GenBank/DDBJ whole genome shotgun (WGS) entry which is preliminary data.</text>
</comment>
<dbReference type="PANTHER" id="PTHR23135:SF4">
    <property type="entry name" value="UDP-N-ACETYLMURAMOYL-L-ALANYL-D-GLUTAMATE--2,6-DIAMINOPIMELATE LIGASE MURE HOMOLOG, CHLOROPLASTIC"/>
    <property type="match status" value="1"/>
</dbReference>
<comment type="catalytic activity">
    <reaction evidence="7">
        <text>UDP-N-acetyl-alpha-D-muramoyl-L-alanyl-D-glutamate + meso-2,6-diaminopimelate + ATP = UDP-N-acetyl-alpha-D-muramoyl-L-alanyl-gamma-D-glutamyl-meso-2,6-diaminopimelate + ADP + phosphate + H(+)</text>
        <dbReference type="Rhea" id="RHEA:23676"/>
        <dbReference type="ChEBI" id="CHEBI:15378"/>
        <dbReference type="ChEBI" id="CHEBI:30616"/>
        <dbReference type="ChEBI" id="CHEBI:43474"/>
        <dbReference type="ChEBI" id="CHEBI:57791"/>
        <dbReference type="ChEBI" id="CHEBI:83900"/>
        <dbReference type="ChEBI" id="CHEBI:83905"/>
        <dbReference type="ChEBI" id="CHEBI:456216"/>
        <dbReference type="EC" id="6.3.2.13"/>
    </reaction>
</comment>
<sequence length="487" mass="51746">MNGEGILPNIPITGLTADSRKVQPGFLFAAIPGLALDGRNFISDAIKKGAVAILTTPDVTSDSPLLGEQGKTAVTLVHDANPRRRLAKMAAAYFSPQPEIMVAVTGTNGKTSVANFTRQLWQAIGSEAGAIGTLGVRANGFDTDHGLTTPDPVDLHSLLGAMKQAGIDHVAMEASSHGLDQYRLDGARFSAAAFTNLSRDHLDYHHNMDAYRASKMRLFEELLAPGGVAVVNSASAEHDRIANIAAERKQRLYSYGLRNGQIRCVKMEPRANGFDLEIDIFGERLSVDFPLPGAFQVENALAALGLVLATGSDLRHAAPNLSRLTGVRGRMERAAVLPNGAAVYVDYSHTPDSIATVLKALRSHVGNRLRIVFGCGGDRDPGKRILMGQAAAQYADMVTVTDDNPRSEDPAEIRIQAMEGCPGAANIGDRREAIFAAMRALEPGDVLCVAGKGHEQGQTIAGRVIPFDDASVVRECAEELAGGVEPA</sequence>
<dbReference type="Pfam" id="PF01225">
    <property type="entry name" value="Mur_ligase"/>
    <property type="match status" value="1"/>
</dbReference>
<dbReference type="InterPro" id="IPR035911">
    <property type="entry name" value="MurE/MurF_N"/>
</dbReference>
<evidence type="ECO:0000256" key="3">
    <source>
        <dbReference type="ARBA" id="ARBA00022960"/>
    </source>
</evidence>
<dbReference type="RefSeq" id="WP_127766595.1">
    <property type="nucleotide sequence ID" value="NZ_SADE01000003.1"/>
</dbReference>
<dbReference type="SUPFAM" id="SSF53244">
    <property type="entry name" value="MurD-like peptide ligases, peptide-binding domain"/>
    <property type="match status" value="1"/>
</dbReference>
<evidence type="ECO:0000313" key="12">
    <source>
        <dbReference type="EMBL" id="RVU34611.1"/>
    </source>
</evidence>
<dbReference type="EC" id="6.3.2.13" evidence="7"/>
<feature type="domain" description="Mur ligase N-terminal catalytic" evidence="9">
    <location>
        <begin position="12"/>
        <end position="93"/>
    </location>
</feature>
<evidence type="ECO:0000256" key="4">
    <source>
        <dbReference type="ARBA" id="ARBA00022984"/>
    </source>
</evidence>
<comment type="function">
    <text evidence="7">Catalyzes the addition of meso-diaminopimelic acid to the nucleotide precursor UDP-N-acetylmuramoyl-L-alanyl-D-glutamate (UMAG) in the biosynthesis of bacterial cell-wall peptidoglycan.</text>
</comment>
<evidence type="ECO:0000256" key="6">
    <source>
        <dbReference type="ARBA" id="ARBA00023316"/>
    </source>
</evidence>
<dbReference type="InterPro" id="IPR036565">
    <property type="entry name" value="Mur-like_cat_sf"/>
</dbReference>
<dbReference type="InterPro" id="IPR005761">
    <property type="entry name" value="UDP-N-AcMur-Glu-dNH2Pim_ligase"/>
</dbReference>
<keyword evidence="6 7" id="KW-0961">Cell wall biogenesis/degradation</keyword>
<keyword evidence="7" id="KW-0460">Magnesium</keyword>
<dbReference type="Gene3D" id="3.40.1190.10">
    <property type="entry name" value="Mur-like, catalytic domain"/>
    <property type="match status" value="1"/>
</dbReference>
<comment type="pathway">
    <text evidence="7 8">Cell wall biogenesis; peptidoglycan biosynthesis.</text>
</comment>
<evidence type="ECO:0000313" key="13">
    <source>
        <dbReference type="Proteomes" id="UP000287447"/>
    </source>
</evidence>
<feature type="binding site" evidence="7">
    <location>
        <position position="455"/>
    </location>
    <ligand>
        <name>meso-2,6-diaminopimelate</name>
        <dbReference type="ChEBI" id="CHEBI:57791"/>
    </ligand>
</feature>
<name>A0A3S2W2Q9_9PROT</name>
<dbReference type="GO" id="GO:0008765">
    <property type="term" value="F:UDP-N-acetylmuramoylalanyl-D-glutamate-2,6-diaminopimelate ligase activity"/>
    <property type="evidence" value="ECO:0007669"/>
    <property type="project" value="UniProtKB-UniRule"/>
</dbReference>
<feature type="binding site" evidence="7">
    <location>
        <begin position="148"/>
        <end position="149"/>
    </location>
    <ligand>
        <name>UDP-N-acetyl-alpha-D-muramoyl-L-alanyl-D-glutamate</name>
        <dbReference type="ChEBI" id="CHEBI:83900"/>
    </ligand>
</feature>
<dbReference type="OrthoDB" id="9800958at2"/>
<organism evidence="12 13">
    <name type="scientific">Hwanghaeella grinnelliae</name>
    <dbReference type="NCBI Taxonomy" id="2500179"/>
    <lineage>
        <taxon>Bacteria</taxon>
        <taxon>Pseudomonadati</taxon>
        <taxon>Pseudomonadota</taxon>
        <taxon>Alphaproteobacteria</taxon>
        <taxon>Rhodospirillales</taxon>
        <taxon>Rhodospirillaceae</taxon>
        <taxon>Hwanghaeella</taxon>
    </lineage>
</organism>
<comment type="similarity">
    <text evidence="1 7">Belongs to the MurCDEF family. MurE subfamily.</text>
</comment>
<evidence type="ECO:0000256" key="2">
    <source>
        <dbReference type="ARBA" id="ARBA00022618"/>
    </source>
</evidence>
<evidence type="ECO:0000256" key="1">
    <source>
        <dbReference type="ARBA" id="ARBA00005898"/>
    </source>
</evidence>
<dbReference type="NCBIfam" id="NF001126">
    <property type="entry name" value="PRK00139.1-4"/>
    <property type="match status" value="1"/>
</dbReference>
<keyword evidence="5 7" id="KW-0131">Cell cycle</keyword>
<dbReference type="Pfam" id="PF02875">
    <property type="entry name" value="Mur_ligase_C"/>
    <property type="match status" value="1"/>
</dbReference>
<dbReference type="AlphaFoldDB" id="A0A3S2W2Q9"/>
<feature type="binding site" evidence="7">
    <location>
        <position position="175"/>
    </location>
    <ligand>
        <name>UDP-N-acetyl-alpha-D-muramoyl-L-alanyl-D-glutamate</name>
        <dbReference type="ChEBI" id="CHEBI:83900"/>
    </ligand>
</feature>
<dbReference type="GO" id="GO:0005524">
    <property type="term" value="F:ATP binding"/>
    <property type="evidence" value="ECO:0007669"/>
    <property type="project" value="UniProtKB-UniRule"/>
</dbReference>
<keyword evidence="7" id="KW-0547">Nucleotide-binding</keyword>
<feature type="binding site" evidence="7">
    <location>
        <begin position="403"/>
        <end position="406"/>
    </location>
    <ligand>
        <name>meso-2,6-diaminopimelate</name>
        <dbReference type="ChEBI" id="CHEBI:57791"/>
    </ligand>
</feature>
<dbReference type="EMBL" id="SADE01000003">
    <property type="protein sequence ID" value="RVU34611.1"/>
    <property type="molecule type" value="Genomic_DNA"/>
</dbReference>
<feature type="binding site" evidence="7">
    <location>
        <position position="19"/>
    </location>
    <ligand>
        <name>UDP-N-acetyl-alpha-D-muramoyl-L-alanyl-D-glutamate</name>
        <dbReference type="ChEBI" id="CHEBI:83900"/>
    </ligand>
</feature>
<feature type="binding site" evidence="7">
    <location>
        <position position="379"/>
    </location>
    <ligand>
        <name>meso-2,6-diaminopimelate</name>
        <dbReference type="ChEBI" id="CHEBI:57791"/>
    </ligand>
</feature>
<comment type="subcellular location">
    <subcellularLocation>
        <location evidence="7 8">Cytoplasm</location>
    </subcellularLocation>
</comment>
<dbReference type="UniPathway" id="UPA00219"/>
<reference evidence="13" key="1">
    <citation type="submission" date="2019-01" db="EMBL/GenBank/DDBJ databases">
        <title>Gri0909 isolated from a small marine red alga.</title>
        <authorList>
            <person name="Kim J."/>
            <person name="Jeong S.E."/>
            <person name="Jeon C.O."/>
        </authorList>
    </citation>
    <scope>NUCLEOTIDE SEQUENCE [LARGE SCALE GENOMIC DNA]</scope>
    <source>
        <strain evidence="13">Gri0909</strain>
    </source>
</reference>
<dbReference type="PANTHER" id="PTHR23135">
    <property type="entry name" value="MUR LIGASE FAMILY MEMBER"/>
    <property type="match status" value="1"/>
</dbReference>
<evidence type="ECO:0000256" key="7">
    <source>
        <dbReference type="HAMAP-Rule" id="MF_00208"/>
    </source>
</evidence>
<evidence type="ECO:0000259" key="11">
    <source>
        <dbReference type="Pfam" id="PF08245"/>
    </source>
</evidence>
<accession>A0A3S2W2Q9</accession>
<dbReference type="Proteomes" id="UP000287447">
    <property type="component" value="Unassembled WGS sequence"/>
</dbReference>
<dbReference type="SUPFAM" id="SSF53623">
    <property type="entry name" value="MurD-like peptide ligases, catalytic domain"/>
    <property type="match status" value="1"/>
</dbReference>
<evidence type="ECO:0000256" key="8">
    <source>
        <dbReference type="RuleBase" id="RU004135"/>
    </source>
</evidence>
<dbReference type="InterPro" id="IPR036615">
    <property type="entry name" value="Mur_ligase_C_dom_sf"/>
</dbReference>
<evidence type="ECO:0000256" key="5">
    <source>
        <dbReference type="ARBA" id="ARBA00023306"/>
    </source>
</evidence>